<accession>A0A410WT25</accession>
<evidence type="ECO:0000313" key="1">
    <source>
        <dbReference type="EMBL" id="QAV17490.1"/>
    </source>
</evidence>
<dbReference type="KEGG" id="pchi:PC41400_07360"/>
<name>A0A410WT25_9BACL</name>
<reference evidence="1 2" key="1">
    <citation type="submission" date="2018-01" db="EMBL/GenBank/DDBJ databases">
        <title>The whole genome sequencing and assembly of Paenibacillus chitinolyticus KCCM 41400 strain.</title>
        <authorList>
            <person name="Kim J.-Y."/>
            <person name="Park M.-K."/>
            <person name="Lee Y.-J."/>
            <person name="Yi H."/>
            <person name="Bahn Y.-S."/>
            <person name="Kim J.F."/>
            <person name="Lee D.-W."/>
        </authorList>
    </citation>
    <scope>NUCLEOTIDE SEQUENCE [LARGE SCALE GENOMIC DNA]</scope>
    <source>
        <strain evidence="1 2">KCCM 41400</strain>
    </source>
</reference>
<protein>
    <submittedName>
        <fullName evidence="1">Uncharacterized protein</fullName>
    </submittedName>
</protein>
<proteinExistence type="predicted"/>
<evidence type="ECO:0000313" key="2">
    <source>
        <dbReference type="Proteomes" id="UP000288943"/>
    </source>
</evidence>
<dbReference type="AlphaFoldDB" id="A0A410WT25"/>
<organism evidence="1 2">
    <name type="scientific">Paenibacillus chitinolyticus</name>
    <dbReference type="NCBI Taxonomy" id="79263"/>
    <lineage>
        <taxon>Bacteria</taxon>
        <taxon>Bacillati</taxon>
        <taxon>Bacillota</taxon>
        <taxon>Bacilli</taxon>
        <taxon>Bacillales</taxon>
        <taxon>Paenibacillaceae</taxon>
        <taxon>Paenibacillus</taxon>
    </lineage>
</organism>
<sequence>MVPRDKRGISLQADVGRKVHFGFGKNRRARDSLWDCMSLKQQCDIRGKGVRAIFRENFLGV</sequence>
<dbReference type="Proteomes" id="UP000288943">
    <property type="component" value="Chromosome"/>
</dbReference>
<gene>
    <name evidence="1" type="ORF">PC41400_07360</name>
</gene>
<dbReference type="EMBL" id="CP026520">
    <property type="protein sequence ID" value="QAV17490.1"/>
    <property type="molecule type" value="Genomic_DNA"/>
</dbReference>